<evidence type="ECO:0000256" key="6">
    <source>
        <dbReference type="ARBA" id="ARBA00022517"/>
    </source>
</evidence>
<evidence type="ECO:0000256" key="7">
    <source>
        <dbReference type="ARBA" id="ARBA00022527"/>
    </source>
</evidence>
<dbReference type="FunFam" id="1.10.10.10:FF:000053">
    <property type="entry name" value="Serine/threonine-protein kinase RIO2"/>
    <property type="match status" value="1"/>
</dbReference>
<dbReference type="InterPro" id="IPR036388">
    <property type="entry name" value="WH-like_DNA-bd_sf"/>
</dbReference>
<keyword evidence="10" id="KW-0479">Metal-binding</keyword>
<dbReference type="GO" id="GO:0030688">
    <property type="term" value="C:preribosome, small subunit precursor"/>
    <property type="evidence" value="ECO:0007669"/>
    <property type="project" value="TreeGrafter"/>
</dbReference>
<evidence type="ECO:0000256" key="14">
    <source>
        <dbReference type="ARBA" id="ARBA00022842"/>
    </source>
</evidence>
<dbReference type="GO" id="GO:0046872">
    <property type="term" value="F:metal ion binding"/>
    <property type="evidence" value="ECO:0007669"/>
    <property type="project" value="UniProtKB-KW"/>
</dbReference>
<dbReference type="PANTHER" id="PTHR45852">
    <property type="entry name" value="SER/THR-PROTEIN KINASE RIO2"/>
    <property type="match status" value="1"/>
</dbReference>
<comment type="catalytic activity">
    <reaction evidence="15">
        <text>L-threonyl-[protein] + ATP = O-phospho-L-threonyl-[protein] + ADP + H(+)</text>
        <dbReference type="Rhea" id="RHEA:46608"/>
        <dbReference type="Rhea" id="RHEA-COMP:11060"/>
        <dbReference type="Rhea" id="RHEA-COMP:11605"/>
        <dbReference type="ChEBI" id="CHEBI:15378"/>
        <dbReference type="ChEBI" id="CHEBI:30013"/>
        <dbReference type="ChEBI" id="CHEBI:30616"/>
        <dbReference type="ChEBI" id="CHEBI:61977"/>
        <dbReference type="ChEBI" id="CHEBI:456216"/>
        <dbReference type="EC" id="2.7.11.1"/>
    </reaction>
</comment>
<dbReference type="OrthoDB" id="10258631at2759"/>
<evidence type="ECO:0000256" key="8">
    <source>
        <dbReference type="ARBA" id="ARBA00022553"/>
    </source>
</evidence>
<keyword evidence="7" id="KW-0723">Serine/threonine-protein kinase</keyword>
<evidence type="ECO:0000256" key="18">
    <source>
        <dbReference type="ARBA" id="ARBA00068353"/>
    </source>
</evidence>
<keyword evidence="23" id="KW-1185">Reference proteome</keyword>
<dbReference type="GO" id="GO:0004674">
    <property type="term" value="F:protein serine/threonine kinase activity"/>
    <property type="evidence" value="ECO:0007669"/>
    <property type="project" value="UniProtKB-KW"/>
</dbReference>
<comment type="catalytic activity">
    <reaction evidence="16">
        <text>L-seryl-[protein] + ATP = O-phospho-L-seryl-[protein] + ADP + H(+)</text>
        <dbReference type="Rhea" id="RHEA:17989"/>
        <dbReference type="Rhea" id="RHEA-COMP:9863"/>
        <dbReference type="Rhea" id="RHEA-COMP:11604"/>
        <dbReference type="ChEBI" id="CHEBI:15378"/>
        <dbReference type="ChEBI" id="CHEBI:29999"/>
        <dbReference type="ChEBI" id="CHEBI:30616"/>
        <dbReference type="ChEBI" id="CHEBI:83421"/>
        <dbReference type="ChEBI" id="CHEBI:456216"/>
        <dbReference type="EC" id="2.7.11.1"/>
    </reaction>
</comment>
<dbReference type="InterPro" id="IPR036390">
    <property type="entry name" value="WH_DNA-bd_sf"/>
</dbReference>
<dbReference type="InterPro" id="IPR018935">
    <property type="entry name" value="RIO_kinase_CS"/>
</dbReference>
<evidence type="ECO:0000256" key="2">
    <source>
        <dbReference type="ARBA" id="ARBA00004496"/>
    </source>
</evidence>
<dbReference type="GO" id="GO:0005829">
    <property type="term" value="C:cytosol"/>
    <property type="evidence" value="ECO:0007669"/>
    <property type="project" value="TreeGrafter"/>
</dbReference>
<evidence type="ECO:0000256" key="16">
    <source>
        <dbReference type="ARBA" id="ARBA00048679"/>
    </source>
</evidence>
<evidence type="ECO:0000256" key="15">
    <source>
        <dbReference type="ARBA" id="ARBA00047899"/>
    </source>
</evidence>
<dbReference type="FunFam" id="1.10.510.10:FF:000307">
    <property type="entry name" value="Serine/threonine-protein kinase RIO2"/>
    <property type="match status" value="1"/>
</dbReference>
<evidence type="ECO:0000259" key="21">
    <source>
        <dbReference type="SMART" id="SM00090"/>
    </source>
</evidence>
<dbReference type="Gene3D" id="3.30.200.20">
    <property type="entry name" value="Phosphorylase Kinase, domain 1"/>
    <property type="match status" value="1"/>
</dbReference>
<keyword evidence="8" id="KW-0597">Phosphoprotein</keyword>
<dbReference type="InterPro" id="IPR015285">
    <property type="entry name" value="RIO2_wHTH_N"/>
</dbReference>
<dbReference type="PROSITE" id="PS01245">
    <property type="entry name" value="RIO1"/>
    <property type="match status" value="1"/>
</dbReference>
<name>A0A3M0L9H5_HIRRU</name>
<protein>
    <recommendedName>
        <fullName evidence="18">Serine/threonine-protein kinase RIO2</fullName>
        <ecNumber evidence="4">2.7.11.1</ecNumber>
    </recommendedName>
    <alternativeName>
        <fullName evidence="20">RIO kinase 2</fullName>
    </alternativeName>
    <alternativeName>
        <fullName evidence="19">Serine/threonine-protein kinase rio2</fullName>
    </alternativeName>
</protein>
<keyword evidence="14" id="KW-0460">Magnesium</keyword>
<sequence>MGKLNVVMLRYLPREHFRVLTAVEMGMKNHEIVPASLIASIASLKHGGCNKILRELVKHKLLAYERTKTVQGYRLTNAGYDYLALKTLSSRQVINSVGNQMGVGKESDIYIVANEEEQRFALKLHRLGRTSFRNLKSKRDYHKHRHKMSWLYLSRIAAMKEFAYMKVLHDREFPVPKPIDYNRHAVVMELVDGYPLCQVHHIDDPAAVYSELMDLIVKLANHGLIHGDFNEFNLILDNNDHATLIDFPQMISTSHANAEWYFNRDVNCIKEFFKKRFSYESELFPTFKDIRRECSLDKEIAASGYAKEMQEDGELLYPADSDEDDNTEVLEFVEDAEKELNFFNKNEENSEDLMCEVDDFFESRASDSAMSSSEEEADAAEHTQRLKMSELSSALEKAEGPAVPWKSSEDAESCAVTSFKGKRLIENAAELEGQAGQGGFCECKENEGVCPELVNSSALNEEFSHYRLRLTESLLLNDDVWHFAAVEPGTWPRIEGKFIIVGDCKDTPRDVEVLLGTLTTDPGDFIHWLRCTHPPMLLPKGQIVAQAIPIWDPSPENVPSACPVQKITECNLR</sequence>
<dbReference type="GO" id="GO:0005634">
    <property type="term" value="C:nucleus"/>
    <property type="evidence" value="ECO:0007669"/>
    <property type="project" value="TreeGrafter"/>
</dbReference>
<evidence type="ECO:0000256" key="10">
    <source>
        <dbReference type="ARBA" id="ARBA00022723"/>
    </source>
</evidence>
<dbReference type="EC" id="2.7.11.1" evidence="4"/>
<evidence type="ECO:0000256" key="20">
    <source>
        <dbReference type="ARBA" id="ARBA00076005"/>
    </source>
</evidence>
<dbReference type="FunFam" id="3.30.200.20:FF:000052">
    <property type="entry name" value="Serine/threonine-protein kinase RIO2"/>
    <property type="match status" value="1"/>
</dbReference>
<keyword evidence="5" id="KW-0963">Cytoplasm</keyword>
<reference evidence="22 23" key="1">
    <citation type="submission" date="2018-07" db="EMBL/GenBank/DDBJ databases">
        <title>A high quality draft genome assembly of the barn swallow (H. rustica rustica).</title>
        <authorList>
            <person name="Formenti G."/>
            <person name="Chiara M."/>
            <person name="Poveda L."/>
            <person name="Francoijs K.-J."/>
            <person name="Bonisoli-Alquati A."/>
            <person name="Canova L."/>
            <person name="Gianfranceschi L."/>
            <person name="Horner D.S."/>
            <person name="Saino N."/>
        </authorList>
    </citation>
    <scope>NUCLEOTIDE SEQUENCE [LARGE SCALE GENOMIC DNA]</scope>
    <source>
        <strain evidence="22">Chelidonia</strain>
        <tissue evidence="22">Blood</tissue>
    </source>
</reference>
<dbReference type="InterPro" id="IPR000687">
    <property type="entry name" value="RIO_kinase"/>
</dbReference>
<dbReference type="EMBL" id="QRBI01000092">
    <property type="protein sequence ID" value="RMC22252.1"/>
    <property type="molecule type" value="Genomic_DNA"/>
</dbReference>
<accession>A0A3M0L9H5</accession>
<dbReference type="GO" id="GO:0030490">
    <property type="term" value="P:maturation of SSU-rRNA"/>
    <property type="evidence" value="ECO:0007669"/>
    <property type="project" value="TreeGrafter"/>
</dbReference>
<evidence type="ECO:0000256" key="19">
    <source>
        <dbReference type="ARBA" id="ARBA00068837"/>
    </source>
</evidence>
<gene>
    <name evidence="22" type="ORF">DUI87_00563</name>
</gene>
<evidence type="ECO:0000256" key="1">
    <source>
        <dbReference type="ARBA" id="ARBA00001946"/>
    </source>
</evidence>
<dbReference type="SUPFAM" id="SSF56112">
    <property type="entry name" value="Protein kinase-like (PK-like)"/>
    <property type="match status" value="1"/>
</dbReference>
<evidence type="ECO:0000256" key="4">
    <source>
        <dbReference type="ARBA" id="ARBA00012513"/>
    </source>
</evidence>
<evidence type="ECO:0000256" key="9">
    <source>
        <dbReference type="ARBA" id="ARBA00022679"/>
    </source>
</evidence>
<comment type="cofactor">
    <cofactor evidence="1">
        <name>Mg(2+)</name>
        <dbReference type="ChEBI" id="CHEBI:18420"/>
    </cofactor>
</comment>
<keyword evidence="11" id="KW-0547">Nucleotide-binding</keyword>
<evidence type="ECO:0000256" key="5">
    <source>
        <dbReference type="ARBA" id="ARBA00022490"/>
    </source>
</evidence>
<dbReference type="Pfam" id="PF09202">
    <property type="entry name" value="Rio2_N"/>
    <property type="match status" value="1"/>
</dbReference>
<evidence type="ECO:0000313" key="22">
    <source>
        <dbReference type="EMBL" id="RMC22252.1"/>
    </source>
</evidence>
<dbReference type="STRING" id="333673.A0A3M0L9H5"/>
<feature type="domain" description="RIO kinase" evidence="21">
    <location>
        <begin position="66"/>
        <end position="289"/>
    </location>
</feature>
<dbReference type="InterPro" id="IPR011009">
    <property type="entry name" value="Kinase-like_dom_sf"/>
</dbReference>
<dbReference type="Proteomes" id="UP000269221">
    <property type="component" value="Unassembled WGS sequence"/>
</dbReference>
<evidence type="ECO:0000313" key="23">
    <source>
        <dbReference type="Proteomes" id="UP000269221"/>
    </source>
</evidence>
<keyword evidence="13" id="KW-0067">ATP-binding</keyword>
<comment type="subcellular location">
    <subcellularLocation>
        <location evidence="2">Cytoplasm</location>
    </subcellularLocation>
</comment>
<proteinExistence type="inferred from homology"/>
<keyword evidence="9" id="KW-0808">Transferase</keyword>
<dbReference type="AlphaFoldDB" id="A0A3M0L9H5"/>
<dbReference type="Gene3D" id="1.10.10.10">
    <property type="entry name" value="Winged helix-like DNA-binding domain superfamily/Winged helix DNA-binding domain"/>
    <property type="match status" value="1"/>
</dbReference>
<organism evidence="22 23">
    <name type="scientific">Hirundo rustica rustica</name>
    <dbReference type="NCBI Taxonomy" id="333673"/>
    <lineage>
        <taxon>Eukaryota</taxon>
        <taxon>Metazoa</taxon>
        <taxon>Chordata</taxon>
        <taxon>Craniata</taxon>
        <taxon>Vertebrata</taxon>
        <taxon>Euteleostomi</taxon>
        <taxon>Archelosauria</taxon>
        <taxon>Archosauria</taxon>
        <taxon>Dinosauria</taxon>
        <taxon>Saurischia</taxon>
        <taxon>Theropoda</taxon>
        <taxon>Coelurosauria</taxon>
        <taxon>Aves</taxon>
        <taxon>Neognathae</taxon>
        <taxon>Neoaves</taxon>
        <taxon>Telluraves</taxon>
        <taxon>Australaves</taxon>
        <taxon>Passeriformes</taxon>
        <taxon>Sylvioidea</taxon>
        <taxon>Hirundinidae</taxon>
        <taxon>Hirundo</taxon>
    </lineage>
</organism>
<evidence type="ECO:0000256" key="17">
    <source>
        <dbReference type="ARBA" id="ARBA00064676"/>
    </source>
</evidence>
<dbReference type="CDD" id="cd05144">
    <property type="entry name" value="RIO2_C"/>
    <property type="match status" value="1"/>
</dbReference>
<dbReference type="SMART" id="SM00090">
    <property type="entry name" value="RIO"/>
    <property type="match status" value="1"/>
</dbReference>
<dbReference type="Pfam" id="PF01163">
    <property type="entry name" value="RIO1"/>
    <property type="match status" value="1"/>
</dbReference>
<evidence type="ECO:0000256" key="12">
    <source>
        <dbReference type="ARBA" id="ARBA00022777"/>
    </source>
</evidence>
<dbReference type="Gene3D" id="1.10.510.10">
    <property type="entry name" value="Transferase(Phosphotransferase) domain 1"/>
    <property type="match status" value="1"/>
</dbReference>
<evidence type="ECO:0000256" key="11">
    <source>
        <dbReference type="ARBA" id="ARBA00022741"/>
    </source>
</evidence>
<dbReference type="PANTHER" id="PTHR45852:SF1">
    <property type="entry name" value="SERINE_THREONINE-PROTEIN KINASE RIO2"/>
    <property type="match status" value="1"/>
</dbReference>
<keyword evidence="6" id="KW-0690">Ribosome biogenesis</keyword>
<comment type="subunit">
    <text evidence="17">Associated with late 40S pre-ribosomal particles. Interacts with PLK1 (via its N-terminus).</text>
</comment>
<dbReference type="SUPFAM" id="SSF46785">
    <property type="entry name" value="Winged helix' DNA-binding domain"/>
    <property type="match status" value="1"/>
</dbReference>
<keyword evidence="12" id="KW-0418">Kinase</keyword>
<evidence type="ECO:0000256" key="3">
    <source>
        <dbReference type="ARBA" id="ARBA00009196"/>
    </source>
</evidence>
<evidence type="ECO:0000256" key="13">
    <source>
        <dbReference type="ARBA" id="ARBA00022840"/>
    </source>
</evidence>
<dbReference type="InterPro" id="IPR030484">
    <property type="entry name" value="Rio2"/>
</dbReference>
<comment type="caution">
    <text evidence="22">The sequence shown here is derived from an EMBL/GenBank/DDBJ whole genome shotgun (WGS) entry which is preliminary data.</text>
</comment>
<dbReference type="InterPro" id="IPR018934">
    <property type="entry name" value="RIO_dom"/>
</dbReference>
<dbReference type="GO" id="GO:0005524">
    <property type="term" value="F:ATP binding"/>
    <property type="evidence" value="ECO:0007669"/>
    <property type="project" value="UniProtKB-KW"/>
</dbReference>
<comment type="similarity">
    <text evidence="3">Belongs to the protein kinase superfamily. RIO-type Ser/Thr kinase family.</text>
</comment>